<dbReference type="InterPro" id="IPR020841">
    <property type="entry name" value="PKS_Beta-ketoAc_synthase_dom"/>
</dbReference>
<evidence type="ECO:0000259" key="5">
    <source>
        <dbReference type="PROSITE" id="PS52004"/>
    </source>
</evidence>
<dbReference type="InterPro" id="IPR016039">
    <property type="entry name" value="Thiolase-like"/>
</dbReference>
<gene>
    <name evidence="6" type="ORF">KGQ19_24675</name>
</gene>
<dbReference type="NCBIfam" id="NF005589">
    <property type="entry name" value="PRK07314.1"/>
    <property type="match status" value="1"/>
</dbReference>
<feature type="region of interest" description="Disordered" evidence="4">
    <location>
        <begin position="1"/>
        <end position="21"/>
    </location>
</feature>
<evidence type="ECO:0000256" key="3">
    <source>
        <dbReference type="RuleBase" id="RU003694"/>
    </source>
</evidence>
<evidence type="ECO:0000313" key="6">
    <source>
        <dbReference type="EMBL" id="MBS2550065.1"/>
    </source>
</evidence>
<evidence type="ECO:0000256" key="2">
    <source>
        <dbReference type="ARBA" id="ARBA00022679"/>
    </source>
</evidence>
<feature type="domain" description="Ketosynthase family 3 (KS3)" evidence="5">
    <location>
        <begin position="24"/>
        <end position="439"/>
    </location>
</feature>
<name>A0ABS5KVR5_9ACTN</name>
<dbReference type="Gene3D" id="3.40.47.10">
    <property type="match status" value="1"/>
</dbReference>
<organism evidence="6 7">
    <name type="scientific">Catenulispora pinistramenti</name>
    <dbReference type="NCBI Taxonomy" id="2705254"/>
    <lineage>
        <taxon>Bacteria</taxon>
        <taxon>Bacillati</taxon>
        <taxon>Actinomycetota</taxon>
        <taxon>Actinomycetes</taxon>
        <taxon>Catenulisporales</taxon>
        <taxon>Catenulisporaceae</taxon>
        <taxon>Catenulispora</taxon>
    </lineage>
</organism>
<dbReference type="InterPro" id="IPR014031">
    <property type="entry name" value="Ketoacyl_synth_C"/>
</dbReference>
<dbReference type="PROSITE" id="PS52004">
    <property type="entry name" value="KS3_2"/>
    <property type="match status" value="1"/>
</dbReference>
<keyword evidence="7" id="KW-1185">Reference proteome</keyword>
<dbReference type="CDD" id="cd00834">
    <property type="entry name" value="KAS_I_II"/>
    <property type="match status" value="1"/>
</dbReference>
<dbReference type="InterPro" id="IPR014030">
    <property type="entry name" value="Ketoacyl_synth_N"/>
</dbReference>
<dbReference type="SUPFAM" id="SSF53901">
    <property type="entry name" value="Thiolase-like"/>
    <property type="match status" value="2"/>
</dbReference>
<dbReference type="InterPro" id="IPR000794">
    <property type="entry name" value="Beta-ketoacyl_synthase"/>
</dbReference>
<keyword evidence="2 3" id="KW-0808">Transferase</keyword>
<comment type="similarity">
    <text evidence="1 3">Belongs to the thiolase-like superfamily. Beta-ketoacyl-ACP synthases family.</text>
</comment>
<dbReference type="PANTHER" id="PTHR11712:SF336">
    <property type="entry name" value="3-OXOACYL-[ACYL-CARRIER-PROTEIN] SYNTHASE, MITOCHONDRIAL"/>
    <property type="match status" value="1"/>
</dbReference>
<dbReference type="Proteomes" id="UP000730482">
    <property type="component" value="Unassembled WGS sequence"/>
</dbReference>
<evidence type="ECO:0000256" key="1">
    <source>
        <dbReference type="ARBA" id="ARBA00008467"/>
    </source>
</evidence>
<protein>
    <submittedName>
        <fullName evidence="6">Beta-ketoacyl-[acyl-carrier-protein] synthase family protein</fullName>
    </submittedName>
</protein>
<comment type="caution">
    <text evidence="6">The sequence shown here is derived from an EMBL/GenBank/DDBJ whole genome shotgun (WGS) entry which is preliminary data.</text>
</comment>
<sequence length="449" mass="45449">MRTGDLKASPRTRTRAHGRPLAARPSVVMTGLGAYTPLGQSAGDTWSALLTGLRAPAILDEEWAEKLPSRLAARCAAKPSGAQLGRSFDRLDRSARFAVLAAREAWRDSGLGPAAAGARAAVAPEDLGVVVGTAFGAQSAMLAAYDALRLGGPTAVSPFAVPMFIADCAAVQVGLDLGARAPVQTAASACASGAEAVAIGARLIRAGRAKAVLVGGTDANVNALTLAAFAAMRALSRRHDDPAGASRPFGVSRDGFVLGEGAGMMVLEDADSARERGARVYCEVAGSGVTTDSHHIAQPRADGAGLASAIQAALHEARLDPADIDLVNAHATSTPQGDAAEAAALRTVFGDRTARVPVCAPKSGLGHLMGAAGAVETVITALSLLHRLAPHCANADDIDGALGLDVIAGEPRRLPDGPLAAVNESLGFGGHNVALVLRRREPIGEGGGS</sequence>
<accession>A0ABS5KVR5</accession>
<dbReference type="EMBL" id="JAAFYZ010000090">
    <property type="protein sequence ID" value="MBS2550065.1"/>
    <property type="molecule type" value="Genomic_DNA"/>
</dbReference>
<reference evidence="6 7" key="1">
    <citation type="submission" date="2020-02" db="EMBL/GenBank/DDBJ databases">
        <title>Acidophilic actinobacteria isolated from forest soil.</title>
        <authorList>
            <person name="Golinska P."/>
        </authorList>
    </citation>
    <scope>NUCLEOTIDE SEQUENCE [LARGE SCALE GENOMIC DNA]</scope>
    <source>
        <strain evidence="6 7">NL8</strain>
    </source>
</reference>
<proteinExistence type="inferred from homology"/>
<dbReference type="Pfam" id="PF00109">
    <property type="entry name" value="ketoacyl-synt"/>
    <property type="match status" value="1"/>
</dbReference>
<evidence type="ECO:0000256" key="4">
    <source>
        <dbReference type="SAM" id="MobiDB-lite"/>
    </source>
</evidence>
<dbReference type="SMART" id="SM00825">
    <property type="entry name" value="PKS_KS"/>
    <property type="match status" value="1"/>
</dbReference>
<dbReference type="Pfam" id="PF02801">
    <property type="entry name" value="Ketoacyl-synt_C"/>
    <property type="match status" value="1"/>
</dbReference>
<dbReference type="PANTHER" id="PTHR11712">
    <property type="entry name" value="POLYKETIDE SYNTHASE-RELATED"/>
    <property type="match status" value="1"/>
</dbReference>
<evidence type="ECO:0000313" key="7">
    <source>
        <dbReference type="Proteomes" id="UP000730482"/>
    </source>
</evidence>